<dbReference type="InterPro" id="IPR043128">
    <property type="entry name" value="Rev_trsase/Diguanyl_cyclase"/>
</dbReference>
<dbReference type="Gene3D" id="3.30.70.270">
    <property type="match status" value="1"/>
</dbReference>
<dbReference type="InterPro" id="IPR013655">
    <property type="entry name" value="PAS_fold_3"/>
</dbReference>
<dbReference type="Proteomes" id="UP000279909">
    <property type="component" value="Unassembled WGS sequence"/>
</dbReference>
<reference evidence="4 5" key="1">
    <citation type="journal article" date="2014" name="Int. J. Syst. Evol. Microbiol.">
        <title>Lysinibacillus halotolerans sp. nov., isolated from saline-alkaline soil.</title>
        <authorList>
            <person name="Kong D."/>
            <person name="Wang Y."/>
            <person name="Zhao B."/>
            <person name="Li Y."/>
            <person name="Song J."/>
            <person name="Zhai Y."/>
            <person name="Zhang C."/>
            <person name="Wang H."/>
            <person name="Chen X."/>
            <person name="Zhao B."/>
            <person name="Ruan Z."/>
        </authorList>
    </citation>
    <scope>NUCLEOTIDE SEQUENCE [LARGE SCALE GENOMIC DNA]</scope>
    <source>
        <strain evidence="4 5">MCCC 1A12703</strain>
    </source>
</reference>
<dbReference type="SUPFAM" id="SSF55073">
    <property type="entry name" value="Nucleotide cyclase"/>
    <property type="match status" value="1"/>
</dbReference>
<proteinExistence type="predicted"/>
<dbReference type="Gene3D" id="3.30.450.20">
    <property type="entry name" value="PAS domain"/>
    <property type="match status" value="2"/>
</dbReference>
<keyword evidence="1" id="KW-0175">Coiled coil</keyword>
<protein>
    <submittedName>
        <fullName evidence="4">Sensor domain-containing diguanylate cyclase</fullName>
    </submittedName>
</protein>
<dbReference type="NCBIfam" id="TIGR00229">
    <property type="entry name" value="sensory_box"/>
    <property type="match status" value="1"/>
</dbReference>
<dbReference type="GO" id="GO:1902201">
    <property type="term" value="P:negative regulation of bacterial-type flagellum-dependent cell motility"/>
    <property type="evidence" value="ECO:0007669"/>
    <property type="project" value="TreeGrafter"/>
</dbReference>
<dbReference type="PROSITE" id="PS50887">
    <property type="entry name" value="GGDEF"/>
    <property type="match status" value="1"/>
</dbReference>
<name>A0A3M8H848_9BACI</name>
<dbReference type="EMBL" id="RHLQ01000023">
    <property type="protein sequence ID" value="RNC98623.1"/>
    <property type="molecule type" value="Genomic_DNA"/>
</dbReference>
<dbReference type="SMART" id="SM00267">
    <property type="entry name" value="GGDEF"/>
    <property type="match status" value="1"/>
</dbReference>
<dbReference type="InterPro" id="IPR050469">
    <property type="entry name" value="Diguanylate_Cyclase"/>
</dbReference>
<feature type="coiled-coil region" evidence="1">
    <location>
        <begin position="262"/>
        <end position="296"/>
    </location>
</feature>
<evidence type="ECO:0000313" key="5">
    <source>
        <dbReference type="Proteomes" id="UP000279909"/>
    </source>
</evidence>
<evidence type="ECO:0000259" key="3">
    <source>
        <dbReference type="PROSITE" id="PS50887"/>
    </source>
</evidence>
<evidence type="ECO:0000313" key="4">
    <source>
        <dbReference type="EMBL" id="RNC98623.1"/>
    </source>
</evidence>
<gene>
    <name evidence="4" type="ORF">EC501_10330</name>
</gene>
<dbReference type="Pfam" id="PF08447">
    <property type="entry name" value="PAS_3"/>
    <property type="match status" value="1"/>
</dbReference>
<feature type="domain" description="GGDEF" evidence="3">
    <location>
        <begin position="324"/>
        <end position="453"/>
    </location>
</feature>
<feature type="domain" description="PAS" evidence="2">
    <location>
        <begin position="152"/>
        <end position="222"/>
    </location>
</feature>
<dbReference type="PANTHER" id="PTHR45138:SF9">
    <property type="entry name" value="DIGUANYLATE CYCLASE DGCM-RELATED"/>
    <property type="match status" value="1"/>
</dbReference>
<dbReference type="GO" id="GO:0052621">
    <property type="term" value="F:diguanylate cyclase activity"/>
    <property type="evidence" value="ECO:0007669"/>
    <property type="project" value="TreeGrafter"/>
</dbReference>
<dbReference type="CDD" id="cd01949">
    <property type="entry name" value="GGDEF"/>
    <property type="match status" value="1"/>
</dbReference>
<dbReference type="AlphaFoldDB" id="A0A3M8H848"/>
<dbReference type="InterPro" id="IPR029787">
    <property type="entry name" value="Nucleotide_cyclase"/>
</dbReference>
<dbReference type="GO" id="GO:0005886">
    <property type="term" value="C:plasma membrane"/>
    <property type="evidence" value="ECO:0007669"/>
    <property type="project" value="TreeGrafter"/>
</dbReference>
<accession>A0A3M8H848</accession>
<organism evidence="4 5">
    <name type="scientific">Lysinibacillus halotolerans</name>
    <dbReference type="NCBI Taxonomy" id="1368476"/>
    <lineage>
        <taxon>Bacteria</taxon>
        <taxon>Bacillati</taxon>
        <taxon>Bacillota</taxon>
        <taxon>Bacilli</taxon>
        <taxon>Bacillales</taxon>
        <taxon>Bacillaceae</taxon>
        <taxon>Lysinibacillus</taxon>
    </lineage>
</organism>
<comment type="caution">
    <text evidence="4">The sequence shown here is derived from an EMBL/GenBank/DDBJ whole genome shotgun (WGS) entry which is preliminary data.</text>
</comment>
<dbReference type="GO" id="GO:0043709">
    <property type="term" value="P:cell adhesion involved in single-species biofilm formation"/>
    <property type="evidence" value="ECO:0007669"/>
    <property type="project" value="TreeGrafter"/>
</dbReference>
<dbReference type="PANTHER" id="PTHR45138">
    <property type="entry name" value="REGULATORY COMPONENTS OF SENSORY TRANSDUCTION SYSTEM"/>
    <property type="match status" value="1"/>
</dbReference>
<sequence>MNEMIILLIVSLSEKYFEILKPIWEVFSLQAEVYEQFFINSSTPYSCHKILFDGNGIPFDFEFIAINKAYEELMDIKGENILHKRFYEVFPNSWEDNEKWERFLDDTIRNQKPSQIDIRRANVPKWVRIISFPLNNDLYGCIYFDVTKEYLQDNEIEGFLKVNIDLLSVMDIHGYYIRVNQAYERILGYKAEEIEGKSFKLLVHEEDIPKTNQILEQLKDQKFISSFVNRTRHKDGTYRYLEWRSEINGKYIYSSARDITEHRKLERELCEKNKNLARLTEELKEKNKILKNLAITDDLTGVYNRHFLNEKIKIKMDQADIENRPISMVIVDLDYFKKVNDTYGHPVGDEVLKSTGNLLKQLIRYSDMIIRLGGEEFVIILPNTTVDGAYNIAERIRQKIEQYNYPVAGRLTASLGVAQKKHSESFESWYERTDSALYQAKESKRNCVAKATIPS</sequence>
<dbReference type="PROSITE" id="PS50112">
    <property type="entry name" value="PAS"/>
    <property type="match status" value="1"/>
</dbReference>
<dbReference type="Pfam" id="PF13426">
    <property type="entry name" value="PAS_9"/>
    <property type="match status" value="1"/>
</dbReference>
<dbReference type="InterPro" id="IPR000014">
    <property type="entry name" value="PAS"/>
</dbReference>
<evidence type="ECO:0000259" key="2">
    <source>
        <dbReference type="PROSITE" id="PS50112"/>
    </source>
</evidence>
<dbReference type="InterPro" id="IPR000160">
    <property type="entry name" value="GGDEF_dom"/>
</dbReference>
<dbReference type="FunFam" id="3.30.70.270:FF:000001">
    <property type="entry name" value="Diguanylate cyclase domain protein"/>
    <property type="match status" value="1"/>
</dbReference>
<dbReference type="CDD" id="cd00130">
    <property type="entry name" value="PAS"/>
    <property type="match status" value="1"/>
</dbReference>
<dbReference type="SUPFAM" id="SSF55785">
    <property type="entry name" value="PYP-like sensor domain (PAS domain)"/>
    <property type="match status" value="2"/>
</dbReference>
<keyword evidence="5" id="KW-1185">Reference proteome</keyword>
<dbReference type="Pfam" id="PF00990">
    <property type="entry name" value="GGDEF"/>
    <property type="match status" value="1"/>
</dbReference>
<evidence type="ECO:0000256" key="1">
    <source>
        <dbReference type="SAM" id="Coils"/>
    </source>
</evidence>
<dbReference type="NCBIfam" id="TIGR00254">
    <property type="entry name" value="GGDEF"/>
    <property type="match status" value="1"/>
</dbReference>
<dbReference type="InterPro" id="IPR035965">
    <property type="entry name" value="PAS-like_dom_sf"/>
</dbReference>
<dbReference type="SMART" id="SM00091">
    <property type="entry name" value="PAS"/>
    <property type="match status" value="2"/>
</dbReference>